<dbReference type="Pfam" id="PF00903">
    <property type="entry name" value="Glyoxalase"/>
    <property type="match status" value="1"/>
</dbReference>
<reference evidence="7" key="1">
    <citation type="journal article" date="2014" name="Int. J. Syst. Evol. Microbiol.">
        <title>Complete genome sequence of Corynebacterium casei LMG S-19264T (=DSM 44701T), isolated from a smear-ripened cheese.</title>
        <authorList>
            <consortium name="US DOE Joint Genome Institute (JGI-PGF)"/>
            <person name="Walter F."/>
            <person name="Albersmeier A."/>
            <person name="Kalinowski J."/>
            <person name="Ruckert C."/>
        </authorList>
    </citation>
    <scope>NUCLEOTIDE SEQUENCE</scope>
    <source>
        <strain evidence="7">CGMCC 1.15758</strain>
    </source>
</reference>
<dbReference type="PANTHER" id="PTHR11959:SF1">
    <property type="entry name" value="4-HYDROXYPHENYLPYRUVATE DIOXYGENASE"/>
    <property type="match status" value="1"/>
</dbReference>
<evidence type="ECO:0000256" key="2">
    <source>
        <dbReference type="ARBA" id="ARBA00022723"/>
    </source>
</evidence>
<dbReference type="FunFam" id="3.10.180.10:FF:000007">
    <property type="entry name" value="4-hydroxyphenylpyruvate dioxygenase"/>
    <property type="match status" value="1"/>
</dbReference>
<dbReference type="GO" id="GO:0006572">
    <property type="term" value="P:L-tyrosine catabolic process"/>
    <property type="evidence" value="ECO:0007669"/>
    <property type="project" value="TreeGrafter"/>
</dbReference>
<proteinExistence type="inferred from homology"/>
<comment type="similarity">
    <text evidence="1">Belongs to the 4HPPD family.</text>
</comment>
<feature type="domain" description="VOC" evidence="6">
    <location>
        <begin position="15"/>
        <end position="133"/>
    </location>
</feature>
<comment type="cofactor">
    <cofactor evidence="5">
        <name>Fe cation</name>
        <dbReference type="ChEBI" id="CHEBI:24875"/>
    </cofactor>
    <text evidence="5">Binds 1 Fe cation per subunit.</text>
</comment>
<keyword evidence="2 5" id="KW-0479">Metal-binding</keyword>
<dbReference type="Proteomes" id="UP000636949">
    <property type="component" value="Unassembled WGS sequence"/>
</dbReference>
<dbReference type="RefSeq" id="WP_224742366.1">
    <property type="nucleotide sequence ID" value="NZ_BMJS01000058.1"/>
</dbReference>
<keyword evidence="4 5" id="KW-0408">Iron</keyword>
<dbReference type="Gene3D" id="3.10.180.10">
    <property type="entry name" value="2,3-Dihydroxybiphenyl 1,2-Dioxygenase, domain 1"/>
    <property type="match status" value="2"/>
</dbReference>
<comment type="caution">
    <text evidence="7">The sequence shown here is derived from an EMBL/GenBank/DDBJ whole genome shotgun (WGS) entry which is preliminary data.</text>
</comment>
<dbReference type="PROSITE" id="PS51819">
    <property type="entry name" value="VOC"/>
    <property type="match status" value="2"/>
</dbReference>
<organism evidence="7 8">
    <name type="scientific">Cysteiniphilum litorale</name>
    <dbReference type="NCBI Taxonomy" id="2056700"/>
    <lineage>
        <taxon>Bacteria</taxon>
        <taxon>Pseudomonadati</taxon>
        <taxon>Pseudomonadota</taxon>
        <taxon>Gammaproteobacteria</taxon>
        <taxon>Thiotrichales</taxon>
        <taxon>Fastidiosibacteraceae</taxon>
        <taxon>Cysteiniphilum</taxon>
    </lineage>
</organism>
<dbReference type="InterPro" id="IPR005956">
    <property type="entry name" value="4OHPhenylPyrv_dOase"/>
</dbReference>
<sequence>MSKMDITTNPAGTRGFSFLEFVSTTPQKMRDLFSLLGFTLVGQHKTKTIELWQQNDIFFLLNNESQGFAKAFKETHQSGACGMGFVVKNVEHALAHCIKKGAKLKAQNTDDWHGQNIEVIHGIADTKLYLTDYSSIIDSGLFEMIPDAKAQMQANECGLLYIDHLTHNVFRGNMDKWADYYIDLFNFRQIRYFDIEGKLTGLLSRAMTSPCLKIKIPINESADDHSQIEEFLREFNGEGIQHIALESQDIFATVEKLKDSGVEFMHTPDSYYTKTHERLPYHPESVERMHKNRILIDGAPTKDGGYLLQIFTNTVIGPVFFEIIQRKGDDGFGEGNFQALFDSIELDQIERGVLSTQEHK</sequence>
<dbReference type="AlphaFoldDB" id="A0A8J2Z6W0"/>
<dbReference type="InterPro" id="IPR041735">
    <property type="entry name" value="4OHPhenylPyrv_dOase_C"/>
</dbReference>
<gene>
    <name evidence="7" type="primary">hpd</name>
    <name evidence="7" type="ORF">GCM10010995_26750</name>
</gene>
<dbReference type="NCBIfam" id="TIGR01263">
    <property type="entry name" value="4HPPD"/>
    <property type="match status" value="1"/>
</dbReference>
<dbReference type="InterPro" id="IPR004360">
    <property type="entry name" value="Glyas_Fos-R_dOase_dom"/>
</dbReference>
<evidence type="ECO:0000256" key="3">
    <source>
        <dbReference type="ARBA" id="ARBA00022737"/>
    </source>
</evidence>
<keyword evidence="3" id="KW-0677">Repeat</keyword>
<dbReference type="InterPro" id="IPR029068">
    <property type="entry name" value="Glyas_Bleomycin-R_OHBP_Dase"/>
</dbReference>
<keyword evidence="7" id="KW-0223">Dioxygenase</keyword>
<dbReference type="CDD" id="cd07250">
    <property type="entry name" value="HPPD_C_like"/>
    <property type="match status" value="1"/>
</dbReference>
<evidence type="ECO:0000259" key="6">
    <source>
        <dbReference type="PROSITE" id="PS51819"/>
    </source>
</evidence>
<keyword evidence="8" id="KW-1185">Reference proteome</keyword>
<dbReference type="GO" id="GO:0003868">
    <property type="term" value="F:4-hydroxyphenylpyruvate dioxygenase activity"/>
    <property type="evidence" value="ECO:0007669"/>
    <property type="project" value="InterPro"/>
</dbReference>
<dbReference type="PIRSF" id="PIRSF009283">
    <property type="entry name" value="HPP_dOase"/>
    <property type="match status" value="1"/>
</dbReference>
<dbReference type="GO" id="GO:0046872">
    <property type="term" value="F:metal ion binding"/>
    <property type="evidence" value="ECO:0007669"/>
    <property type="project" value="UniProtKB-KW"/>
</dbReference>
<evidence type="ECO:0000256" key="4">
    <source>
        <dbReference type="ARBA" id="ARBA00023004"/>
    </source>
</evidence>
<dbReference type="InterPro" id="IPR037523">
    <property type="entry name" value="VOC_core"/>
</dbReference>
<feature type="binding site" evidence="5">
    <location>
        <position position="242"/>
    </location>
    <ligand>
        <name>Fe cation</name>
        <dbReference type="ChEBI" id="CHEBI:24875"/>
    </ligand>
</feature>
<feature type="binding site" evidence="5">
    <location>
        <position position="164"/>
    </location>
    <ligand>
        <name>Fe cation</name>
        <dbReference type="ChEBI" id="CHEBI:24875"/>
    </ligand>
</feature>
<accession>A0A8J2Z6W0</accession>
<feature type="domain" description="VOC" evidence="6">
    <location>
        <begin position="161"/>
        <end position="313"/>
    </location>
</feature>
<name>A0A8J2Z6W0_9GAMM</name>
<evidence type="ECO:0000256" key="1">
    <source>
        <dbReference type="ARBA" id="ARBA00005877"/>
    </source>
</evidence>
<keyword evidence="7" id="KW-0560">Oxidoreductase</keyword>
<evidence type="ECO:0000313" key="7">
    <source>
        <dbReference type="EMBL" id="GGG07827.1"/>
    </source>
</evidence>
<evidence type="ECO:0000256" key="5">
    <source>
        <dbReference type="PIRSR" id="PIRSR009283-1"/>
    </source>
</evidence>
<protein>
    <submittedName>
        <fullName evidence="7">4-hydroxyphenylpyruvate dioxygenase</fullName>
    </submittedName>
</protein>
<dbReference type="Pfam" id="PF14696">
    <property type="entry name" value="Glyoxalase_5"/>
    <property type="match status" value="1"/>
</dbReference>
<dbReference type="PANTHER" id="PTHR11959">
    <property type="entry name" value="4-HYDROXYPHENYLPYRUVATE DIOXYGENASE"/>
    <property type="match status" value="1"/>
</dbReference>
<dbReference type="SUPFAM" id="SSF54593">
    <property type="entry name" value="Glyoxalase/Bleomycin resistance protein/Dihydroxybiphenyl dioxygenase"/>
    <property type="match status" value="1"/>
</dbReference>
<evidence type="ECO:0000313" key="8">
    <source>
        <dbReference type="Proteomes" id="UP000636949"/>
    </source>
</evidence>
<feature type="binding site" evidence="5">
    <location>
        <position position="322"/>
    </location>
    <ligand>
        <name>Fe cation</name>
        <dbReference type="ChEBI" id="CHEBI:24875"/>
    </ligand>
</feature>
<reference evidence="7" key="2">
    <citation type="submission" date="2020-09" db="EMBL/GenBank/DDBJ databases">
        <authorList>
            <person name="Sun Q."/>
            <person name="Zhou Y."/>
        </authorList>
    </citation>
    <scope>NUCLEOTIDE SEQUENCE</scope>
    <source>
        <strain evidence="7">CGMCC 1.15758</strain>
    </source>
</reference>
<dbReference type="EMBL" id="BMJS01000058">
    <property type="protein sequence ID" value="GGG07827.1"/>
    <property type="molecule type" value="Genomic_DNA"/>
</dbReference>